<dbReference type="SUPFAM" id="SSF46689">
    <property type="entry name" value="Homeodomain-like"/>
    <property type="match status" value="1"/>
</dbReference>
<dbReference type="Gene3D" id="1.10.10.60">
    <property type="entry name" value="Homeodomain-like"/>
    <property type="match status" value="1"/>
</dbReference>
<dbReference type="Pfam" id="PF08359">
    <property type="entry name" value="TetR_C_4"/>
    <property type="match status" value="1"/>
</dbReference>
<evidence type="ECO:0000259" key="6">
    <source>
        <dbReference type="PROSITE" id="PS50977"/>
    </source>
</evidence>
<proteinExistence type="predicted"/>
<keyword evidence="3 5" id="KW-0238">DNA-binding</keyword>
<dbReference type="AlphaFoldDB" id="A0A1W2AIQ1"/>
<accession>A0A1W2AIQ1</accession>
<feature type="DNA-binding region" description="H-T-H motif" evidence="5">
    <location>
        <begin position="29"/>
        <end position="48"/>
    </location>
</feature>
<dbReference type="PROSITE" id="PS50977">
    <property type="entry name" value="HTH_TETR_2"/>
    <property type="match status" value="1"/>
</dbReference>
<organism evidence="7 8">
    <name type="scientific">Desulfocicer vacuolatum DSM 3385</name>
    <dbReference type="NCBI Taxonomy" id="1121400"/>
    <lineage>
        <taxon>Bacteria</taxon>
        <taxon>Pseudomonadati</taxon>
        <taxon>Thermodesulfobacteriota</taxon>
        <taxon>Desulfobacteria</taxon>
        <taxon>Desulfobacterales</taxon>
        <taxon>Desulfobacteraceae</taxon>
        <taxon>Desulfocicer</taxon>
    </lineage>
</organism>
<gene>
    <name evidence="7" type="ORF">SAMN02746065_10592</name>
</gene>
<evidence type="ECO:0000313" key="8">
    <source>
        <dbReference type="Proteomes" id="UP000192418"/>
    </source>
</evidence>
<dbReference type="Proteomes" id="UP000192418">
    <property type="component" value="Unassembled WGS sequence"/>
</dbReference>
<evidence type="ECO:0000256" key="2">
    <source>
        <dbReference type="ARBA" id="ARBA00023015"/>
    </source>
</evidence>
<dbReference type="InterPro" id="IPR009057">
    <property type="entry name" value="Homeodomain-like_sf"/>
</dbReference>
<dbReference type="GO" id="GO:0003700">
    <property type="term" value="F:DNA-binding transcription factor activity"/>
    <property type="evidence" value="ECO:0007669"/>
    <property type="project" value="TreeGrafter"/>
</dbReference>
<dbReference type="InterPro" id="IPR001647">
    <property type="entry name" value="HTH_TetR"/>
</dbReference>
<dbReference type="PANTHER" id="PTHR30055:SF175">
    <property type="entry name" value="HTH-TYPE TRANSCRIPTIONAL REPRESSOR KSTR2"/>
    <property type="match status" value="1"/>
</dbReference>
<dbReference type="InterPro" id="IPR050109">
    <property type="entry name" value="HTH-type_TetR-like_transc_reg"/>
</dbReference>
<evidence type="ECO:0000313" key="7">
    <source>
        <dbReference type="EMBL" id="SMC60128.1"/>
    </source>
</evidence>
<keyword evidence="2" id="KW-0805">Transcription regulation</keyword>
<dbReference type="PRINTS" id="PR00455">
    <property type="entry name" value="HTHTETR"/>
</dbReference>
<evidence type="ECO:0000256" key="5">
    <source>
        <dbReference type="PROSITE-ProRule" id="PRU00335"/>
    </source>
</evidence>
<keyword evidence="4" id="KW-0804">Transcription</keyword>
<keyword evidence="8" id="KW-1185">Reference proteome</keyword>
<name>A0A1W2AIQ1_9BACT</name>
<evidence type="ECO:0000256" key="1">
    <source>
        <dbReference type="ARBA" id="ARBA00022491"/>
    </source>
</evidence>
<dbReference type="InterPro" id="IPR013570">
    <property type="entry name" value="Tscrpt_reg_YsiA_C"/>
</dbReference>
<dbReference type="SUPFAM" id="SSF48498">
    <property type="entry name" value="Tetracyclin repressor-like, C-terminal domain"/>
    <property type="match status" value="1"/>
</dbReference>
<sequence>MSQYQPPGKIKILDALSRLLEQKNFNAVTTANIAREAGVTEGLIYKYFRDKKDLLFELLGENLTIFHRLLTAKIMKKETTVEKLKIFILTTIRAYLKNRVFSRILLLEVRNSPEYFQSNAHAKMMSIESFIHEIIINGMARGELKKNIDSHVLLKVMVGAIEHACLDAIIFNQDINTSAVTDLINDIIFKGIEP</sequence>
<dbReference type="InterPro" id="IPR036271">
    <property type="entry name" value="Tet_transcr_reg_TetR-rel_C_sf"/>
</dbReference>
<dbReference type="STRING" id="1121400.SAMN02746065_10592"/>
<protein>
    <submittedName>
        <fullName evidence="7">Transcriptional regulator, TetR family</fullName>
    </submittedName>
</protein>
<dbReference type="RefSeq" id="WP_084067585.1">
    <property type="nucleotide sequence ID" value="NZ_FWXY01000005.1"/>
</dbReference>
<dbReference type="OrthoDB" id="7185252at2"/>
<dbReference type="EMBL" id="FWXY01000005">
    <property type="protein sequence ID" value="SMC60128.1"/>
    <property type="molecule type" value="Genomic_DNA"/>
</dbReference>
<reference evidence="7 8" key="1">
    <citation type="submission" date="2017-04" db="EMBL/GenBank/DDBJ databases">
        <authorList>
            <person name="Afonso C.L."/>
            <person name="Miller P.J."/>
            <person name="Scott M.A."/>
            <person name="Spackman E."/>
            <person name="Goraichik I."/>
            <person name="Dimitrov K.M."/>
            <person name="Suarez D.L."/>
            <person name="Swayne D.E."/>
        </authorList>
    </citation>
    <scope>NUCLEOTIDE SEQUENCE [LARGE SCALE GENOMIC DNA]</scope>
    <source>
        <strain evidence="7 8">DSM 3385</strain>
    </source>
</reference>
<feature type="domain" description="HTH tetR-type" evidence="6">
    <location>
        <begin position="6"/>
        <end position="66"/>
    </location>
</feature>
<dbReference type="GO" id="GO:0000976">
    <property type="term" value="F:transcription cis-regulatory region binding"/>
    <property type="evidence" value="ECO:0007669"/>
    <property type="project" value="TreeGrafter"/>
</dbReference>
<evidence type="ECO:0000256" key="4">
    <source>
        <dbReference type="ARBA" id="ARBA00023163"/>
    </source>
</evidence>
<dbReference type="Pfam" id="PF00440">
    <property type="entry name" value="TetR_N"/>
    <property type="match status" value="1"/>
</dbReference>
<dbReference type="PANTHER" id="PTHR30055">
    <property type="entry name" value="HTH-TYPE TRANSCRIPTIONAL REGULATOR RUTR"/>
    <property type="match status" value="1"/>
</dbReference>
<dbReference type="Gene3D" id="1.10.357.10">
    <property type="entry name" value="Tetracycline Repressor, domain 2"/>
    <property type="match status" value="1"/>
</dbReference>
<evidence type="ECO:0000256" key="3">
    <source>
        <dbReference type="ARBA" id="ARBA00023125"/>
    </source>
</evidence>
<keyword evidence="1" id="KW-0678">Repressor</keyword>